<dbReference type="Gramene" id="GBG65267">
    <property type="protein sequence ID" value="GBG65267"/>
    <property type="gene ID" value="CBR_g50309"/>
</dbReference>
<keyword evidence="3" id="KW-1185">Reference proteome</keyword>
<dbReference type="EMBL" id="BFEA01000060">
    <property type="protein sequence ID" value="GBG65267.1"/>
    <property type="molecule type" value="Genomic_DNA"/>
</dbReference>
<evidence type="ECO:0000313" key="3">
    <source>
        <dbReference type="Proteomes" id="UP000265515"/>
    </source>
</evidence>
<feature type="region of interest" description="Disordered" evidence="1">
    <location>
        <begin position="55"/>
        <end position="133"/>
    </location>
</feature>
<feature type="compositionally biased region" description="Polar residues" evidence="1">
    <location>
        <begin position="242"/>
        <end position="256"/>
    </location>
</feature>
<feature type="compositionally biased region" description="Polar residues" evidence="1">
    <location>
        <begin position="104"/>
        <end position="132"/>
    </location>
</feature>
<feature type="region of interest" description="Disordered" evidence="1">
    <location>
        <begin position="213"/>
        <end position="256"/>
    </location>
</feature>
<organism evidence="2 3">
    <name type="scientific">Chara braunii</name>
    <name type="common">Braun's stonewort</name>
    <dbReference type="NCBI Taxonomy" id="69332"/>
    <lineage>
        <taxon>Eukaryota</taxon>
        <taxon>Viridiplantae</taxon>
        <taxon>Streptophyta</taxon>
        <taxon>Charophyceae</taxon>
        <taxon>Charales</taxon>
        <taxon>Characeae</taxon>
        <taxon>Chara</taxon>
    </lineage>
</organism>
<feature type="compositionally biased region" description="Gly residues" evidence="1">
    <location>
        <begin position="88"/>
        <end position="100"/>
    </location>
</feature>
<dbReference type="Proteomes" id="UP000265515">
    <property type="component" value="Unassembled WGS sequence"/>
</dbReference>
<gene>
    <name evidence="2" type="ORF">CBR_g50309</name>
</gene>
<dbReference type="AlphaFoldDB" id="A0A388K5D9"/>
<reference evidence="2 3" key="1">
    <citation type="journal article" date="2018" name="Cell">
        <title>The Chara Genome: Secondary Complexity and Implications for Plant Terrestrialization.</title>
        <authorList>
            <person name="Nishiyama T."/>
            <person name="Sakayama H."/>
            <person name="Vries J.D."/>
            <person name="Buschmann H."/>
            <person name="Saint-Marcoux D."/>
            <person name="Ullrich K.K."/>
            <person name="Haas F.B."/>
            <person name="Vanderstraeten L."/>
            <person name="Becker D."/>
            <person name="Lang D."/>
            <person name="Vosolsobe S."/>
            <person name="Rombauts S."/>
            <person name="Wilhelmsson P.K.I."/>
            <person name="Janitza P."/>
            <person name="Kern R."/>
            <person name="Heyl A."/>
            <person name="Rumpler F."/>
            <person name="Villalobos L.I.A.C."/>
            <person name="Clay J.M."/>
            <person name="Skokan R."/>
            <person name="Toyoda A."/>
            <person name="Suzuki Y."/>
            <person name="Kagoshima H."/>
            <person name="Schijlen E."/>
            <person name="Tajeshwar N."/>
            <person name="Catarino B."/>
            <person name="Hetherington A.J."/>
            <person name="Saltykova A."/>
            <person name="Bonnot C."/>
            <person name="Breuninger H."/>
            <person name="Symeonidi A."/>
            <person name="Radhakrishnan G.V."/>
            <person name="Van Nieuwerburgh F."/>
            <person name="Deforce D."/>
            <person name="Chang C."/>
            <person name="Karol K.G."/>
            <person name="Hedrich R."/>
            <person name="Ulvskov P."/>
            <person name="Glockner G."/>
            <person name="Delwiche C.F."/>
            <person name="Petrasek J."/>
            <person name="Van de Peer Y."/>
            <person name="Friml J."/>
            <person name="Beilby M."/>
            <person name="Dolan L."/>
            <person name="Kohara Y."/>
            <person name="Sugano S."/>
            <person name="Fujiyama A."/>
            <person name="Delaux P.-M."/>
            <person name="Quint M."/>
            <person name="TheiBen G."/>
            <person name="Hagemann M."/>
            <person name="Harholt J."/>
            <person name="Dunand C."/>
            <person name="Zachgo S."/>
            <person name="Langdale J."/>
            <person name="Maumus F."/>
            <person name="Straeten D.V.D."/>
            <person name="Gould S.B."/>
            <person name="Rensing S.A."/>
        </authorList>
    </citation>
    <scope>NUCLEOTIDE SEQUENCE [LARGE SCALE GENOMIC DNA]</scope>
    <source>
        <strain evidence="2 3">S276</strain>
    </source>
</reference>
<sequence>MLAGLVGAVVLPSLVQHVFKSPFTNNSAAYAAEIFQLASFERSQVRRERGALRAAADLRTDLSRETPATAPEEGGDGGEEGDGEEGGGGEGGEGGEGGGAAVAETQTPAPTASPISETEDMNTITPVQSEGTSGVVVENINAAKDKSEAAAAAGEGEKARGEEGGGAVQAILSPSPNSEKVKGDEESSGIKSSLLLTALGATTAAALGAAWFTPRLPKSGSDVEGLSNQEMAGNAAVEDTSAKTPAIQNQSNEEAT</sequence>
<proteinExistence type="predicted"/>
<evidence type="ECO:0000256" key="1">
    <source>
        <dbReference type="SAM" id="MobiDB-lite"/>
    </source>
</evidence>
<evidence type="ECO:0000313" key="2">
    <source>
        <dbReference type="EMBL" id="GBG65267.1"/>
    </source>
</evidence>
<feature type="compositionally biased region" description="Acidic residues" evidence="1">
    <location>
        <begin position="73"/>
        <end position="87"/>
    </location>
</feature>
<accession>A0A388K5D9</accession>
<feature type="compositionally biased region" description="Basic and acidic residues" evidence="1">
    <location>
        <begin position="55"/>
        <end position="64"/>
    </location>
</feature>
<protein>
    <submittedName>
        <fullName evidence="2">Uncharacterized protein</fullName>
    </submittedName>
</protein>
<feature type="region of interest" description="Disordered" evidence="1">
    <location>
        <begin position="146"/>
        <end position="187"/>
    </location>
</feature>
<comment type="caution">
    <text evidence="2">The sequence shown here is derived from an EMBL/GenBank/DDBJ whole genome shotgun (WGS) entry which is preliminary data.</text>
</comment>
<name>A0A388K5D9_CHABU</name>